<accession>A0AAV4K868</accession>
<gene>
    <name evidence="1" type="ORF">GCM10008021_30950</name>
    <name evidence="2" type="ORF">GCM10010914_31370</name>
</gene>
<sequence length="139" mass="15574">MKIWQGYGSEHSMNLVMVGSFETEADADNVQQLIRRITSQVDIAVDEGVLGVGENNREFGESLRTLLRELDLFILNSHEMEQFRYDVSIEVKGRRLVLTTDEIDVSAFLKILVDQGAKVEVYSAHHHHGTDLGPDTSGS</sequence>
<evidence type="ECO:0000313" key="2">
    <source>
        <dbReference type="EMBL" id="GGI94527.1"/>
    </source>
</evidence>
<dbReference type="EMBL" id="BMLZ01000077">
    <property type="protein sequence ID" value="GGI68542.1"/>
    <property type="molecule type" value="Genomic_DNA"/>
</dbReference>
<reference evidence="3" key="3">
    <citation type="journal article" date="2019" name="Int. J. Syst. Evol. Microbiol.">
        <title>The Global Catalogue of Microorganisms (GCM) 10K type strain sequencing project: providing services to taxonomists for standard genome sequencing and annotation.</title>
        <authorList>
            <consortium name="The Broad Institute Genomics Platform"/>
            <consortium name="The Broad Institute Genome Sequencing Center for Infectious Disease"/>
            <person name="Wu L."/>
            <person name="Ma J."/>
        </authorList>
    </citation>
    <scope>NUCLEOTIDE SEQUENCE [LARGE SCALE GENOMIC DNA]</scope>
    <source>
        <strain evidence="3">CGMCC 1.8884</strain>
    </source>
</reference>
<comment type="caution">
    <text evidence="2">The sequence shown here is derived from an EMBL/GenBank/DDBJ whole genome shotgun (WGS) entry which is preliminary data.</text>
</comment>
<protein>
    <submittedName>
        <fullName evidence="2">Uncharacterized protein</fullName>
    </submittedName>
</protein>
<proteinExistence type="predicted"/>
<evidence type="ECO:0000313" key="4">
    <source>
        <dbReference type="Proteomes" id="UP000652720"/>
    </source>
</evidence>
<evidence type="ECO:0000313" key="1">
    <source>
        <dbReference type="EMBL" id="GGI68542.1"/>
    </source>
</evidence>
<dbReference type="EMBL" id="BMMA01000063">
    <property type="protein sequence ID" value="GGI94527.1"/>
    <property type="molecule type" value="Genomic_DNA"/>
</dbReference>
<evidence type="ECO:0000313" key="3">
    <source>
        <dbReference type="Proteomes" id="UP000630135"/>
    </source>
</evidence>
<reference evidence="1" key="1">
    <citation type="journal article" date="2014" name="Int. J. Syst. Evol. Microbiol.">
        <title>Complete genome of a new Firmicutes species belonging to the dominant human colonic microbiota ('Ruminococcus bicirculans') reveals two chromosomes and a selective capacity to utilize plant glucans.</title>
        <authorList>
            <consortium name="NISC Comparative Sequencing Program"/>
            <person name="Wegmann U."/>
            <person name="Louis P."/>
            <person name="Goesmann A."/>
            <person name="Henrissat B."/>
            <person name="Duncan S.H."/>
            <person name="Flint H.J."/>
        </authorList>
    </citation>
    <scope>NUCLEOTIDE SEQUENCE</scope>
    <source>
        <strain evidence="1">CGMCC 1.8884</strain>
    </source>
</reference>
<dbReference type="Proteomes" id="UP000630135">
    <property type="component" value="Unassembled WGS sequence"/>
</dbReference>
<dbReference type="AlphaFoldDB" id="A0AAV4K868"/>
<dbReference type="Proteomes" id="UP000652720">
    <property type="component" value="Unassembled WGS sequence"/>
</dbReference>
<dbReference type="Pfam" id="PF19902">
    <property type="entry name" value="DUF6375"/>
    <property type="match status" value="1"/>
</dbReference>
<organism evidence="2 4">
    <name type="scientific">Deinococcus wulumuqiensis</name>
    <dbReference type="NCBI Taxonomy" id="980427"/>
    <lineage>
        <taxon>Bacteria</taxon>
        <taxon>Thermotogati</taxon>
        <taxon>Deinococcota</taxon>
        <taxon>Deinococci</taxon>
        <taxon>Deinococcales</taxon>
        <taxon>Deinococcaceae</taxon>
        <taxon>Deinococcus</taxon>
    </lineage>
</organism>
<reference evidence="2" key="4">
    <citation type="submission" date="2023-08" db="EMBL/GenBank/DDBJ databases">
        <authorList>
            <person name="Sun Q."/>
            <person name="Zhou Y."/>
        </authorList>
    </citation>
    <scope>NUCLEOTIDE SEQUENCE</scope>
    <source>
        <strain evidence="1">CGMCC 1.8884</strain>
        <strain evidence="2">CGMCC 1.8885</strain>
    </source>
</reference>
<keyword evidence="3" id="KW-1185">Reference proteome</keyword>
<dbReference type="InterPro" id="IPR045955">
    <property type="entry name" value="DUF6375"/>
</dbReference>
<name>A0AAV4K868_9DEIO</name>
<reference evidence="2" key="2">
    <citation type="journal article" date="2014" name="Int. J. Syst. Evol. Microbiol.">
        <title>Complete genome sequence of Corynebacterium casei LMG S-19264T (=DSM 44701T), isolated from a smear-ripened cheese.</title>
        <authorList>
            <consortium name="US DOE Joint Genome Institute (JGI-PGF)"/>
            <person name="Walter F."/>
            <person name="Albersmeier A."/>
            <person name="Kalinowski J."/>
            <person name="Ruckert C."/>
        </authorList>
    </citation>
    <scope>NUCLEOTIDE SEQUENCE</scope>
    <source>
        <strain evidence="2">CGMCC 1.8885</strain>
    </source>
</reference>